<evidence type="ECO:0000256" key="1">
    <source>
        <dbReference type="ARBA" id="ARBA00022729"/>
    </source>
</evidence>
<keyword evidence="7" id="KW-0479">Metal-binding</keyword>
<feature type="active site" description="Proton donor 1" evidence="4">
    <location>
        <position position="506"/>
    </location>
</feature>
<dbReference type="Gene3D" id="1.10.1370.30">
    <property type="match status" value="1"/>
</dbReference>
<evidence type="ECO:0000256" key="4">
    <source>
        <dbReference type="PIRSR" id="PIRSR601548-1"/>
    </source>
</evidence>
<evidence type="ECO:0000313" key="11">
    <source>
        <dbReference type="EMBL" id="MBA4692340.1"/>
    </source>
</evidence>
<feature type="signal peptide" evidence="10">
    <location>
        <begin position="1"/>
        <end position="22"/>
    </location>
</feature>
<dbReference type="PROSITE" id="PS52011">
    <property type="entry name" value="PEPTIDASE_M2"/>
    <property type="match status" value="1"/>
</dbReference>
<evidence type="ECO:0000256" key="8">
    <source>
        <dbReference type="PIRSR" id="PIRSR601548-4"/>
    </source>
</evidence>
<evidence type="ECO:0000313" key="12">
    <source>
        <dbReference type="Proteomes" id="UP000551848"/>
    </source>
</evidence>
<dbReference type="GO" id="GO:0008241">
    <property type="term" value="F:peptidyl-dipeptidase activity"/>
    <property type="evidence" value="ECO:0007669"/>
    <property type="project" value="InterPro"/>
</dbReference>
<feature type="binding site" evidence="9">
    <location>
        <position position="379"/>
    </location>
    <ligand>
        <name>Zn(2+)</name>
        <dbReference type="ChEBI" id="CHEBI:29105"/>
        <label>2</label>
        <note>catalytic</note>
    </ligand>
</feature>
<evidence type="ECO:0000256" key="7">
    <source>
        <dbReference type="PIRSR" id="PIRSR601548-3"/>
    </source>
</evidence>
<evidence type="ECO:0000256" key="2">
    <source>
        <dbReference type="ARBA" id="ARBA00023157"/>
    </source>
</evidence>
<feature type="disulfide bond" evidence="8">
    <location>
        <begin position="531"/>
        <end position="543"/>
    </location>
</feature>
<organism evidence="11 12">
    <name type="scientific">SAR86 cluster bacterium</name>
    <dbReference type="NCBI Taxonomy" id="2030880"/>
    <lineage>
        <taxon>Bacteria</taxon>
        <taxon>Pseudomonadati</taxon>
        <taxon>Pseudomonadota</taxon>
        <taxon>Gammaproteobacteria</taxon>
        <taxon>SAR86 cluster</taxon>
    </lineage>
</organism>
<evidence type="ECO:0000256" key="3">
    <source>
        <dbReference type="ARBA" id="ARBA00023180"/>
    </source>
</evidence>
<feature type="binding site" evidence="7">
    <location>
        <position position="375"/>
    </location>
    <ligand>
        <name>Zn(2+)</name>
        <dbReference type="ChEBI" id="CHEBI:29105"/>
        <label>1</label>
        <note>catalytic</note>
    </ligand>
</feature>
<dbReference type="GO" id="GO:0006508">
    <property type="term" value="P:proteolysis"/>
    <property type="evidence" value="ECO:0007669"/>
    <property type="project" value="InterPro"/>
</dbReference>
<gene>
    <name evidence="11" type="ORF">H2072_01175</name>
</gene>
<feature type="binding site" evidence="7">
    <location>
        <position position="379"/>
    </location>
    <ligand>
        <name>Zn(2+)</name>
        <dbReference type="ChEBI" id="CHEBI:29105"/>
        <label>1</label>
        <note>catalytic</note>
    </ligand>
</feature>
<dbReference type="PANTHER" id="PTHR10514:SF27">
    <property type="entry name" value="ANGIOTENSIN-CONVERTING ENZYME"/>
    <property type="match status" value="1"/>
</dbReference>
<protein>
    <submittedName>
        <fullName evidence="11">M2 family metallopeptidase</fullName>
    </submittedName>
</protein>
<dbReference type="SUPFAM" id="SSF55486">
    <property type="entry name" value="Metalloproteases ('zincins'), catalytic domain"/>
    <property type="match status" value="1"/>
</dbReference>
<feature type="binding site" evidence="9">
    <location>
        <position position="403"/>
    </location>
    <ligand>
        <name>Zn(2+)</name>
        <dbReference type="ChEBI" id="CHEBI:29105"/>
        <label>2</label>
        <note>catalytic</note>
    </ligand>
</feature>
<evidence type="ECO:0000256" key="5">
    <source>
        <dbReference type="PIRSR" id="PIRSR601548-11"/>
    </source>
</evidence>
<evidence type="ECO:0000256" key="9">
    <source>
        <dbReference type="PIRSR" id="PIRSR601548-8"/>
    </source>
</evidence>
<dbReference type="PRINTS" id="PR00791">
    <property type="entry name" value="PEPDIPTASEA"/>
</dbReference>
<feature type="disulfide bond" evidence="8">
    <location>
        <begin position="343"/>
        <end position="362"/>
    </location>
</feature>
<dbReference type="InterPro" id="IPR001548">
    <property type="entry name" value="Peptidase_M2"/>
</dbReference>
<dbReference type="Pfam" id="PF01401">
    <property type="entry name" value="Peptidase_M2"/>
    <property type="match status" value="1"/>
</dbReference>
<dbReference type="PROSITE" id="PS51257">
    <property type="entry name" value="PROKAR_LIPOPROTEIN"/>
    <property type="match status" value="1"/>
</dbReference>
<feature type="binding site" evidence="6">
    <location>
        <position position="211"/>
    </location>
    <ligand>
        <name>chloride</name>
        <dbReference type="ChEBI" id="CHEBI:17996"/>
        <label>1</label>
    </ligand>
</feature>
<feature type="chain" id="PRO_5032302899" evidence="10">
    <location>
        <begin position="23"/>
        <end position="610"/>
    </location>
</feature>
<keyword evidence="7" id="KW-0862">Zinc</keyword>
<reference evidence="11 12" key="1">
    <citation type="submission" date="2020-06" db="EMBL/GenBank/DDBJ databases">
        <title>Dysbiosis in marine aquaculture revealed through microbiome analysis: reverse ecology for environmental sustainability.</title>
        <authorList>
            <person name="Haro-Moreno J.M."/>
            <person name="Coutinho F.H."/>
            <person name="Zaragoza-Solas A."/>
            <person name="Picazo A."/>
            <person name="Almagro-Moreno S."/>
            <person name="Lopez-Perez M."/>
        </authorList>
    </citation>
    <scope>NUCLEOTIDE SEQUENCE [LARGE SCALE GENOMIC DNA]</scope>
    <source>
        <strain evidence="11">MCMED-G41</strain>
    </source>
</reference>
<keyword evidence="2 8" id="KW-1015">Disulfide bond</keyword>
<keyword evidence="1 10" id="KW-0732">Signal</keyword>
<keyword evidence="3" id="KW-0325">Glycoprotein</keyword>
<feature type="disulfide bond" evidence="8">
    <location>
        <begin position="141"/>
        <end position="147"/>
    </location>
</feature>
<feature type="active site" description="Proton acceptor 1" evidence="4">
    <location>
        <position position="376"/>
    </location>
</feature>
<feature type="active site" description="Proton acceptor 2" evidence="5">
    <location>
        <position position="376"/>
    </location>
</feature>
<comment type="caution">
    <text evidence="11">The sequence shown here is derived from an EMBL/GenBank/DDBJ whole genome shotgun (WGS) entry which is preliminary data.</text>
</comment>
<name>A0A838XYR7_9GAMM</name>
<evidence type="ECO:0000256" key="6">
    <source>
        <dbReference type="PIRSR" id="PIRSR601548-2"/>
    </source>
</evidence>
<dbReference type="GO" id="GO:0016020">
    <property type="term" value="C:membrane"/>
    <property type="evidence" value="ECO:0007669"/>
    <property type="project" value="InterPro"/>
</dbReference>
<dbReference type="CDD" id="cd06461">
    <property type="entry name" value="M2_ACE"/>
    <property type="match status" value="1"/>
</dbReference>
<sequence>MYKFSLSTIFIFILFLSSCSSEKPNALTESDAEAFLQRVELEDKTLGPIVSSAYWIGANFITYDSQKVVADYGKRYQLLALERARQASSFDKVEVSEENRRKLNLIKSSFVMPSPLNEALAGEISSISAELDAMYGTGEHCFSVDDCYDLEAFENIIDNSRDPEELLKAWEGWRNIGKPMKDMYLRMVEIGNQGANDLGYDGLTDLWFSKYDMPAEDFLDETDRVWDELKPLYDALHCHVRNELSNFYGENIVSRSGNLPAHVLGNMWGQSWANIYDLVYTPESDQPSSEINLTNILIENDIDEVEMVKIAEKFFISLGFEPLSNSFWERSLFIKPKDRNVVCHASAWDIDSDINDLRIKMCIERNAEDFSVIHHELGHIFYYQAYSDLPNIFQRGANDGFHEAVGDLLSLSITPNYLQKIGMITSEEAAKANSDPISLLMQQALDGVVSVPWTLMLDKWRAKVFKGETSPDELNNSWWELRKFYQGIEAPRDRDLDAFDPGAKYHIPGNTPYTRYYLAKILQYQFHESLCNQMGFEGPLHECSIYDNEIAGKKLRAMLALGQSKEWQTALEAMTGTRELSGKAMLNYYRPLMDWLDKQNAERTCGWEAS</sequence>
<accession>A0A838XYR7</accession>
<evidence type="ECO:0000256" key="10">
    <source>
        <dbReference type="SAM" id="SignalP"/>
    </source>
</evidence>
<feature type="binding site" evidence="9">
    <location>
        <position position="375"/>
    </location>
    <ligand>
        <name>Zn(2+)</name>
        <dbReference type="ChEBI" id="CHEBI:29105"/>
        <label>2</label>
        <note>catalytic</note>
    </ligand>
</feature>
<feature type="binding site" evidence="6">
    <location>
        <position position="515"/>
    </location>
    <ligand>
        <name>chloride</name>
        <dbReference type="ChEBI" id="CHEBI:17996"/>
        <label>1</label>
    </ligand>
</feature>
<proteinExistence type="predicted"/>
<dbReference type="GO" id="GO:0008237">
    <property type="term" value="F:metallopeptidase activity"/>
    <property type="evidence" value="ECO:0007669"/>
    <property type="project" value="InterPro"/>
</dbReference>
<dbReference type="PANTHER" id="PTHR10514">
    <property type="entry name" value="ANGIOTENSIN-CONVERTING ENZYME"/>
    <property type="match status" value="1"/>
</dbReference>
<feature type="binding site" evidence="7">
    <location>
        <position position="403"/>
    </location>
    <ligand>
        <name>Zn(2+)</name>
        <dbReference type="ChEBI" id="CHEBI:29105"/>
        <label>1</label>
        <note>catalytic</note>
    </ligand>
</feature>
<dbReference type="AlphaFoldDB" id="A0A838XYR7"/>
<dbReference type="EMBL" id="JACETL010000006">
    <property type="protein sequence ID" value="MBA4692340.1"/>
    <property type="molecule type" value="Genomic_DNA"/>
</dbReference>
<feature type="active site" description="Proton donor 2" evidence="5">
    <location>
        <position position="506"/>
    </location>
</feature>
<dbReference type="Proteomes" id="UP000551848">
    <property type="component" value="Unassembled WGS sequence"/>
</dbReference>